<dbReference type="Pfam" id="PF05354">
    <property type="entry name" value="Phage_attach"/>
    <property type="match status" value="1"/>
</dbReference>
<evidence type="ECO:0000313" key="1">
    <source>
        <dbReference type="EMBL" id="XCC93506.1"/>
    </source>
</evidence>
<gene>
    <name evidence="1" type="ORF">PVT71_13630</name>
</gene>
<dbReference type="Gene3D" id="2.40.10.180">
    <property type="entry name" value="Phage tail proteins"/>
    <property type="match status" value="1"/>
</dbReference>
<accession>A0AAU8AGD2</accession>
<reference evidence="1" key="1">
    <citation type="submission" date="2023-02" db="EMBL/GenBank/DDBJ databases">
        <title>Description and genomic characterization of Salipiger bruguierae sp. nov., isolated from the sediment of mangrove plant Bruguiera sexangula.</title>
        <authorList>
            <person name="Long M."/>
        </authorList>
    </citation>
    <scope>NUCLEOTIDE SEQUENCE</scope>
    <source>
        <strain evidence="1">H15</strain>
    </source>
</reference>
<dbReference type="RefSeq" id="WP_353472328.1">
    <property type="nucleotide sequence ID" value="NZ_CP123384.1"/>
</dbReference>
<name>A0AAU8AGD2_9RHOB</name>
<dbReference type="GO" id="GO:0019068">
    <property type="term" value="P:virion assembly"/>
    <property type="evidence" value="ECO:0007669"/>
    <property type="project" value="InterPro"/>
</dbReference>
<dbReference type="InterPro" id="IPR008018">
    <property type="entry name" value="Phage_tail_attach_FII"/>
</dbReference>
<protein>
    <submittedName>
        <fullName evidence="1">Uncharacterized protein</fullName>
    </submittedName>
</protein>
<dbReference type="InterPro" id="IPR053734">
    <property type="entry name" value="Phage_Head-Tail_Connect_sf"/>
</dbReference>
<proteinExistence type="predicted"/>
<dbReference type="EMBL" id="CP123384">
    <property type="protein sequence ID" value="XCC93506.1"/>
    <property type="molecule type" value="Genomic_DNA"/>
</dbReference>
<organism evidence="1">
    <name type="scientific">Alloyangia sp. H15</name>
    <dbReference type="NCBI Taxonomy" id="3029062"/>
    <lineage>
        <taxon>Bacteria</taxon>
        <taxon>Pseudomonadati</taxon>
        <taxon>Pseudomonadota</taxon>
        <taxon>Alphaproteobacteria</taxon>
        <taxon>Rhodobacterales</taxon>
        <taxon>Roseobacteraceae</taxon>
        <taxon>Alloyangia</taxon>
    </lineage>
</organism>
<dbReference type="AlphaFoldDB" id="A0AAU8AGD2"/>
<sequence length="110" mass="11375">MPSVFAGMTGILDAVLGDAVTVQPKGGAERTERAVFREGPVLVLGQNGQEVPTVLPTLSGDRRALADLVRGSRVAPGNGKTYRVLSSLPSGSPAEDSRLTLELEMIGASS</sequence>